<feature type="domain" description="C3H1-type" evidence="7">
    <location>
        <begin position="217"/>
        <end position="245"/>
    </location>
</feature>
<keyword evidence="2 5" id="KW-0863">Zinc-finger</keyword>
<keyword evidence="9" id="KW-1185">Reference proteome</keyword>
<feature type="domain" description="C3H1-type" evidence="7">
    <location>
        <begin position="161"/>
        <end position="189"/>
    </location>
</feature>
<accession>A0A2G5E6T7</accession>
<evidence type="ECO:0000256" key="3">
    <source>
        <dbReference type="ARBA" id="ARBA00022833"/>
    </source>
</evidence>
<dbReference type="STRING" id="218851.A0A2G5E6T7"/>
<evidence type="ECO:0000256" key="4">
    <source>
        <dbReference type="ARBA" id="ARBA00023125"/>
    </source>
</evidence>
<evidence type="ECO:0000259" key="7">
    <source>
        <dbReference type="PROSITE" id="PS50103"/>
    </source>
</evidence>
<dbReference type="AlphaFoldDB" id="A0A2G5E6T7"/>
<feature type="region of interest" description="Disordered" evidence="6">
    <location>
        <begin position="62"/>
        <end position="85"/>
    </location>
</feature>
<feature type="region of interest" description="Disordered" evidence="6">
    <location>
        <begin position="1"/>
        <end position="40"/>
    </location>
</feature>
<keyword evidence="1 5" id="KW-0479">Metal-binding</keyword>
<evidence type="ECO:0000256" key="5">
    <source>
        <dbReference type="PROSITE-ProRule" id="PRU00723"/>
    </source>
</evidence>
<gene>
    <name evidence="8" type="ORF">AQUCO_01100360v1</name>
</gene>
<dbReference type="GO" id="GO:0003729">
    <property type="term" value="F:mRNA binding"/>
    <property type="evidence" value="ECO:0007669"/>
    <property type="project" value="TreeGrafter"/>
</dbReference>
<dbReference type="EMBL" id="KZ305028">
    <property type="protein sequence ID" value="PIA51464.1"/>
    <property type="molecule type" value="Genomic_DNA"/>
</dbReference>
<dbReference type="Pfam" id="PF14608">
    <property type="entry name" value="zf-CCCH_2"/>
    <property type="match status" value="1"/>
</dbReference>
<feature type="compositionally biased region" description="Basic and acidic residues" evidence="6">
    <location>
        <begin position="75"/>
        <end position="85"/>
    </location>
</feature>
<evidence type="ECO:0000313" key="9">
    <source>
        <dbReference type="Proteomes" id="UP000230069"/>
    </source>
</evidence>
<dbReference type="PANTHER" id="PTHR12506:SF20">
    <property type="entry name" value="ZINC FINGER CCCH DOMAIN-CONTAINING PROTEIN 67"/>
    <property type="match status" value="1"/>
</dbReference>
<feature type="domain" description="C3H1-type" evidence="7">
    <location>
        <begin position="405"/>
        <end position="433"/>
    </location>
</feature>
<dbReference type="SMART" id="SM00356">
    <property type="entry name" value="ZnF_C3H1"/>
    <property type="match status" value="5"/>
</dbReference>
<evidence type="ECO:0000256" key="1">
    <source>
        <dbReference type="ARBA" id="ARBA00022723"/>
    </source>
</evidence>
<dbReference type="OrthoDB" id="411372at2759"/>
<evidence type="ECO:0000256" key="2">
    <source>
        <dbReference type="ARBA" id="ARBA00022771"/>
    </source>
</evidence>
<dbReference type="GO" id="GO:0008270">
    <property type="term" value="F:zinc ion binding"/>
    <property type="evidence" value="ECO:0007669"/>
    <property type="project" value="UniProtKB-KW"/>
</dbReference>
<keyword evidence="3 5" id="KW-0862">Zinc</keyword>
<sequence>MDNSEDNLLLKSHTQEEGEKKKKKKEASSSSSSSLIVSSDDSAEIAYLENLDKEFQNLVLEEKKNQNNETTQKQLVDDENHKEKEDLNLEQVRENRDGWSVDEEVNRDGWSVEEEDENHRDGWTVVDIEQEKVNRQGWNVEESDETVEVKGNFKKFQYPLRPGQPDCSFYLRTGSCGFGSNCKFNHPLKKKHIKVRSSSESEESIQVFEEKVGNPKRVGQLECKYYLTPGGCKFGTACRYRHPREKSVVGPPAELNFLGLPIRPGERECPFYMRTGSCKFATSCRFNHPDPTVGVSDLGYDRNSSVPLQSSSDSQQVVTSWSTPRSVTDAIAYSDPSRSYMPVMLSPRGGNSGLEWNGYQAPVRPLYPSEGTLRPLAPTRNGSSKNINGYANHLQQKPLDEFPERPGQKECQYYMQTGDCKYKSACRYHHPKTRGPKSPNLSHLGLPLRPDQVVCSHFSRYGICKFGAACKYDHTPNSNSSASPVASGSIQLPYYHNSATYGAANMADYGDGSNALLQQSV</sequence>
<feature type="domain" description="C3H1-type" evidence="7">
    <location>
        <begin position="263"/>
        <end position="291"/>
    </location>
</feature>
<dbReference type="Gene3D" id="2.30.30.1190">
    <property type="match status" value="2"/>
</dbReference>
<feature type="compositionally biased region" description="Low complexity" evidence="6">
    <location>
        <begin position="28"/>
        <end position="40"/>
    </location>
</feature>
<dbReference type="InParanoid" id="A0A2G5E6T7"/>
<dbReference type="Proteomes" id="UP000230069">
    <property type="component" value="Unassembled WGS sequence"/>
</dbReference>
<dbReference type="InterPro" id="IPR036855">
    <property type="entry name" value="Znf_CCCH_sf"/>
</dbReference>
<dbReference type="SUPFAM" id="SSF90229">
    <property type="entry name" value="CCCH zinc finger"/>
    <property type="match status" value="5"/>
</dbReference>
<name>A0A2G5E6T7_AQUCA</name>
<feature type="zinc finger region" description="C3H1-type" evidence="5">
    <location>
        <begin position="405"/>
        <end position="433"/>
    </location>
</feature>
<dbReference type="Gene3D" id="4.10.1000.10">
    <property type="entry name" value="Zinc finger, CCCH-type"/>
    <property type="match status" value="2"/>
</dbReference>
<feature type="zinc finger region" description="C3H1-type" evidence="5">
    <location>
        <begin position="449"/>
        <end position="477"/>
    </location>
</feature>
<organism evidence="8 9">
    <name type="scientific">Aquilegia coerulea</name>
    <name type="common">Rocky mountain columbine</name>
    <dbReference type="NCBI Taxonomy" id="218851"/>
    <lineage>
        <taxon>Eukaryota</taxon>
        <taxon>Viridiplantae</taxon>
        <taxon>Streptophyta</taxon>
        <taxon>Embryophyta</taxon>
        <taxon>Tracheophyta</taxon>
        <taxon>Spermatophyta</taxon>
        <taxon>Magnoliopsida</taxon>
        <taxon>Ranunculales</taxon>
        <taxon>Ranunculaceae</taxon>
        <taxon>Thalictroideae</taxon>
        <taxon>Aquilegia</taxon>
    </lineage>
</organism>
<feature type="zinc finger region" description="C3H1-type" evidence="5">
    <location>
        <begin position="263"/>
        <end position="291"/>
    </location>
</feature>
<dbReference type="PANTHER" id="PTHR12506">
    <property type="entry name" value="PROTEIN PHOSPHATASE RELATED"/>
    <property type="match status" value="1"/>
</dbReference>
<reference evidence="8 9" key="1">
    <citation type="submission" date="2017-09" db="EMBL/GenBank/DDBJ databases">
        <title>WGS assembly of Aquilegia coerulea Goldsmith.</title>
        <authorList>
            <person name="Hodges S."/>
            <person name="Kramer E."/>
            <person name="Nordborg M."/>
            <person name="Tomkins J."/>
            <person name="Borevitz J."/>
            <person name="Derieg N."/>
            <person name="Yan J."/>
            <person name="Mihaltcheva S."/>
            <person name="Hayes R.D."/>
            <person name="Rokhsar D."/>
        </authorList>
    </citation>
    <scope>NUCLEOTIDE SEQUENCE [LARGE SCALE GENOMIC DNA]</scope>
    <source>
        <strain evidence="9">cv. Goldsmith</strain>
    </source>
</reference>
<keyword evidence="4" id="KW-0238">DNA-binding</keyword>
<dbReference type="FunCoup" id="A0A2G5E6T7">
    <property type="interactions" value="1399"/>
</dbReference>
<dbReference type="Pfam" id="PF00642">
    <property type="entry name" value="zf-CCCH"/>
    <property type="match status" value="4"/>
</dbReference>
<dbReference type="InterPro" id="IPR000571">
    <property type="entry name" value="Znf_CCCH"/>
</dbReference>
<proteinExistence type="predicted"/>
<feature type="zinc finger region" description="C3H1-type" evidence="5">
    <location>
        <begin position="161"/>
        <end position="189"/>
    </location>
</feature>
<dbReference type="PROSITE" id="PS50103">
    <property type="entry name" value="ZF_C3H1"/>
    <property type="match status" value="5"/>
</dbReference>
<evidence type="ECO:0000256" key="6">
    <source>
        <dbReference type="SAM" id="MobiDB-lite"/>
    </source>
</evidence>
<dbReference type="InterPro" id="IPR050974">
    <property type="entry name" value="Plant_ZF_CCCH"/>
</dbReference>
<feature type="domain" description="C3H1-type" evidence="7">
    <location>
        <begin position="449"/>
        <end position="477"/>
    </location>
</feature>
<protein>
    <recommendedName>
        <fullName evidence="7">C3H1-type domain-containing protein</fullName>
    </recommendedName>
</protein>
<evidence type="ECO:0000313" key="8">
    <source>
        <dbReference type="EMBL" id="PIA51464.1"/>
    </source>
</evidence>
<dbReference type="GO" id="GO:0003677">
    <property type="term" value="F:DNA binding"/>
    <property type="evidence" value="ECO:0007669"/>
    <property type="project" value="UniProtKB-KW"/>
</dbReference>
<feature type="zinc finger region" description="C3H1-type" evidence="5">
    <location>
        <begin position="217"/>
        <end position="245"/>
    </location>
</feature>